<evidence type="ECO:0000313" key="2">
    <source>
        <dbReference type="Proteomes" id="UP000006101"/>
    </source>
</evidence>
<proteinExistence type="predicted"/>
<dbReference type="EMBL" id="CP003842">
    <property type="protein sequence ID" value="AFS80731.1"/>
    <property type="molecule type" value="Genomic_DNA"/>
</dbReference>
<organism evidence="1 2">
    <name type="scientific">Candidatus Nitrosopumilus koreensis AR1</name>
    <dbReference type="NCBI Taxonomy" id="1229908"/>
    <lineage>
        <taxon>Archaea</taxon>
        <taxon>Nitrososphaerota</taxon>
        <taxon>Nitrososphaeria</taxon>
        <taxon>Nitrosopumilales</taxon>
        <taxon>Nitrosopumilaceae</taxon>
        <taxon>Nitrosopumilus</taxon>
    </lineage>
</organism>
<dbReference type="Proteomes" id="UP000006101">
    <property type="component" value="Chromosome"/>
</dbReference>
<dbReference type="STRING" id="1229908.NKOR_04205"/>
<sequence>MVPEWVKNNARWWASGEIDDEAFVSGIQFLIKQGIINVN</sequence>
<reference evidence="1 2" key="1">
    <citation type="journal article" date="2012" name="J. Bacteriol.">
        <title>Draft Genome Sequence of an Ammonia-Oxidizing Archaeon, "Candidatus Nitrosopumilus koreensis" AR1, from Marine Sediment.</title>
        <authorList>
            <person name="Park S.J."/>
            <person name="Kim J.G."/>
            <person name="Jung M.Y."/>
            <person name="Kim S.J."/>
            <person name="Cha I.T."/>
            <person name="Kwon K."/>
            <person name="Lee J.H."/>
            <person name="Rhee S.K."/>
        </authorList>
    </citation>
    <scope>NUCLEOTIDE SEQUENCE [LARGE SCALE GENOMIC DNA]</scope>
    <source>
        <strain evidence="1 2">AR1</strain>
    </source>
</reference>
<name>K0B8C6_9ARCH</name>
<protein>
    <recommendedName>
        <fullName evidence="3">Peptidase</fullName>
    </recommendedName>
</protein>
<evidence type="ECO:0000313" key="1">
    <source>
        <dbReference type="EMBL" id="AFS80731.1"/>
    </source>
</evidence>
<gene>
    <name evidence="1" type="ORF">NKOR_04205</name>
</gene>
<keyword evidence="2" id="KW-1185">Reference proteome</keyword>
<accession>K0B8C6</accession>
<dbReference type="AlphaFoldDB" id="K0B8C6"/>
<dbReference type="PATRIC" id="fig|1229908.8.peg.912"/>
<evidence type="ECO:0008006" key="3">
    <source>
        <dbReference type="Google" id="ProtNLM"/>
    </source>
</evidence>
<dbReference type="KEGG" id="nkr:NKOR_04205"/>
<dbReference type="HOGENOM" id="CLU_3302546_0_0_2"/>